<gene>
    <name evidence="2" type="ORF">EDS130_LOCUS36900</name>
    <name evidence="1" type="ORF">XAT740_LOCUS20688</name>
</gene>
<dbReference type="AlphaFoldDB" id="A0A814SBL3"/>
<keyword evidence="3" id="KW-1185">Reference proteome</keyword>
<protein>
    <submittedName>
        <fullName evidence="1">Uncharacterized protein</fullName>
    </submittedName>
</protein>
<dbReference type="EMBL" id="CAJNOJ010000352">
    <property type="protein sequence ID" value="CAF1413338.1"/>
    <property type="molecule type" value="Genomic_DNA"/>
</dbReference>
<evidence type="ECO:0000313" key="1">
    <source>
        <dbReference type="EMBL" id="CAF1146042.1"/>
    </source>
</evidence>
<evidence type="ECO:0000313" key="3">
    <source>
        <dbReference type="Proteomes" id="UP000663828"/>
    </source>
</evidence>
<dbReference type="Proteomes" id="UP000663828">
    <property type="component" value="Unassembled WGS sequence"/>
</dbReference>
<accession>A0A814SBL3</accession>
<evidence type="ECO:0000313" key="2">
    <source>
        <dbReference type="EMBL" id="CAF1413338.1"/>
    </source>
</evidence>
<organism evidence="1 3">
    <name type="scientific">Adineta ricciae</name>
    <name type="common">Rotifer</name>
    <dbReference type="NCBI Taxonomy" id="249248"/>
    <lineage>
        <taxon>Eukaryota</taxon>
        <taxon>Metazoa</taxon>
        <taxon>Spiralia</taxon>
        <taxon>Gnathifera</taxon>
        <taxon>Rotifera</taxon>
        <taxon>Eurotatoria</taxon>
        <taxon>Bdelloidea</taxon>
        <taxon>Adinetida</taxon>
        <taxon>Adinetidae</taxon>
        <taxon>Adineta</taxon>
    </lineage>
</organism>
<name>A0A814SBL3_ADIRI</name>
<sequence>MGDRWLILPSGRCTSDVHQYFHWILSTLVESENGTNAGSTFLLSTTAGITFQLCNIAQQFSNNILFDIKSFVIKCLHIIHYQTQNSENMVKRCPNCNAIDSLATIVSKACDGNFFTYANGEESSGYLPSVSGLCDSDGLSIEICIACGQLKGLDLVALKKFFSNNRDDDE</sequence>
<dbReference type="Proteomes" id="UP000663852">
    <property type="component" value="Unassembled WGS sequence"/>
</dbReference>
<comment type="caution">
    <text evidence="1">The sequence shown here is derived from an EMBL/GenBank/DDBJ whole genome shotgun (WGS) entry which is preliminary data.</text>
</comment>
<proteinExistence type="predicted"/>
<dbReference type="EMBL" id="CAJNOR010001454">
    <property type="protein sequence ID" value="CAF1146042.1"/>
    <property type="molecule type" value="Genomic_DNA"/>
</dbReference>
<reference evidence="1" key="1">
    <citation type="submission" date="2021-02" db="EMBL/GenBank/DDBJ databases">
        <authorList>
            <person name="Nowell W R."/>
        </authorList>
    </citation>
    <scope>NUCLEOTIDE SEQUENCE</scope>
</reference>